<gene>
    <name evidence="1" type="ORF">SDC9_202646</name>
</gene>
<dbReference type="EMBL" id="VSSQ01123717">
    <property type="protein sequence ID" value="MPN54967.1"/>
    <property type="molecule type" value="Genomic_DNA"/>
</dbReference>
<name>A0A645IV00_9ZZZZ</name>
<protein>
    <submittedName>
        <fullName evidence="1">Uncharacterized protein</fullName>
    </submittedName>
</protein>
<reference evidence="1" key="1">
    <citation type="submission" date="2019-08" db="EMBL/GenBank/DDBJ databases">
        <authorList>
            <person name="Kucharzyk K."/>
            <person name="Murdoch R.W."/>
            <person name="Higgins S."/>
            <person name="Loffler F."/>
        </authorList>
    </citation>
    <scope>NUCLEOTIDE SEQUENCE</scope>
</reference>
<accession>A0A645IV00</accession>
<proteinExistence type="predicted"/>
<organism evidence="1">
    <name type="scientific">bioreactor metagenome</name>
    <dbReference type="NCBI Taxonomy" id="1076179"/>
    <lineage>
        <taxon>unclassified sequences</taxon>
        <taxon>metagenomes</taxon>
        <taxon>ecological metagenomes</taxon>
    </lineage>
</organism>
<dbReference type="AlphaFoldDB" id="A0A645IV00"/>
<evidence type="ECO:0000313" key="1">
    <source>
        <dbReference type="EMBL" id="MPN54967.1"/>
    </source>
</evidence>
<sequence>MFLVQGIDAFTDTRLCFKDSGDHSLAQSAGRIGRIYKAKVIGSDGERELIGTVFES</sequence>
<comment type="caution">
    <text evidence="1">The sequence shown here is derived from an EMBL/GenBank/DDBJ whole genome shotgun (WGS) entry which is preliminary data.</text>
</comment>